<accession>A0AA87YZZ0</accession>
<keyword evidence="1" id="KW-0812">Transmembrane</keyword>
<sequence length="84" mass="9593">MPGQFPSWSVDPLSGRVVSAARHCQEFPYLGIQSVNLLNRPLSSALVDVFLLFLLCVLPRLLGSHFCKEEYKLDIKQEEKKNKF</sequence>
<protein>
    <submittedName>
        <fullName evidence="2">Uncharacterized protein</fullName>
    </submittedName>
</protein>
<evidence type="ECO:0000313" key="2">
    <source>
        <dbReference type="EMBL" id="GMN25817.1"/>
    </source>
</evidence>
<dbReference type="AlphaFoldDB" id="A0AA87YZZ0"/>
<dbReference type="EMBL" id="BTGU01004351">
    <property type="protein sequence ID" value="GMN25817.1"/>
    <property type="molecule type" value="Genomic_DNA"/>
</dbReference>
<organism evidence="2 3">
    <name type="scientific">Ficus carica</name>
    <name type="common">Common fig</name>
    <dbReference type="NCBI Taxonomy" id="3494"/>
    <lineage>
        <taxon>Eukaryota</taxon>
        <taxon>Viridiplantae</taxon>
        <taxon>Streptophyta</taxon>
        <taxon>Embryophyta</taxon>
        <taxon>Tracheophyta</taxon>
        <taxon>Spermatophyta</taxon>
        <taxon>Magnoliopsida</taxon>
        <taxon>eudicotyledons</taxon>
        <taxon>Gunneridae</taxon>
        <taxon>Pentapetalae</taxon>
        <taxon>rosids</taxon>
        <taxon>fabids</taxon>
        <taxon>Rosales</taxon>
        <taxon>Moraceae</taxon>
        <taxon>Ficeae</taxon>
        <taxon>Ficus</taxon>
    </lineage>
</organism>
<reference evidence="2" key="1">
    <citation type="submission" date="2023-07" db="EMBL/GenBank/DDBJ databases">
        <title>draft genome sequence of fig (Ficus carica).</title>
        <authorList>
            <person name="Takahashi T."/>
            <person name="Nishimura K."/>
        </authorList>
    </citation>
    <scope>NUCLEOTIDE SEQUENCE</scope>
</reference>
<name>A0AA87YZZ0_FICCA</name>
<dbReference type="Proteomes" id="UP001187192">
    <property type="component" value="Unassembled WGS sequence"/>
</dbReference>
<keyword evidence="3" id="KW-1185">Reference proteome</keyword>
<evidence type="ECO:0000313" key="3">
    <source>
        <dbReference type="Proteomes" id="UP001187192"/>
    </source>
</evidence>
<evidence type="ECO:0000256" key="1">
    <source>
        <dbReference type="SAM" id="Phobius"/>
    </source>
</evidence>
<feature type="transmembrane region" description="Helical" evidence="1">
    <location>
        <begin position="42"/>
        <end position="62"/>
    </location>
</feature>
<keyword evidence="1" id="KW-1133">Transmembrane helix</keyword>
<gene>
    <name evidence="2" type="ORF">TIFTF001_045990</name>
</gene>
<proteinExistence type="predicted"/>
<comment type="caution">
    <text evidence="2">The sequence shown here is derived from an EMBL/GenBank/DDBJ whole genome shotgun (WGS) entry which is preliminary data.</text>
</comment>
<keyword evidence="1" id="KW-0472">Membrane</keyword>